<accession>A0ABQ2DMS1</accession>
<dbReference type="EMBL" id="BMPN01000004">
    <property type="protein sequence ID" value="GGJ64730.1"/>
    <property type="molecule type" value="Genomic_DNA"/>
</dbReference>
<evidence type="ECO:0000259" key="1">
    <source>
        <dbReference type="Pfam" id="PF02866"/>
    </source>
</evidence>
<gene>
    <name evidence="2" type="ORF">GCM10007111_28280</name>
</gene>
<evidence type="ECO:0000313" key="3">
    <source>
        <dbReference type="Proteomes" id="UP000634435"/>
    </source>
</evidence>
<reference evidence="3" key="1">
    <citation type="journal article" date="2019" name="Int. J. Syst. Evol. Microbiol.">
        <title>The Global Catalogue of Microorganisms (GCM) 10K type strain sequencing project: providing services to taxonomists for standard genome sequencing and annotation.</title>
        <authorList>
            <consortium name="The Broad Institute Genomics Platform"/>
            <consortium name="The Broad Institute Genome Sequencing Center for Infectious Disease"/>
            <person name="Wu L."/>
            <person name="Ma J."/>
        </authorList>
    </citation>
    <scope>NUCLEOTIDE SEQUENCE [LARGE SCALE GENOMIC DNA]</scope>
    <source>
        <strain evidence="3">JCM 30071</strain>
    </source>
</reference>
<proteinExistence type="predicted"/>
<dbReference type="SUPFAM" id="SSF56327">
    <property type="entry name" value="LDH C-terminal domain-like"/>
    <property type="match status" value="1"/>
</dbReference>
<feature type="domain" description="Lactate/malate dehydrogenase C-terminal" evidence="1">
    <location>
        <begin position="3"/>
        <end position="74"/>
    </location>
</feature>
<dbReference type="InterPro" id="IPR015955">
    <property type="entry name" value="Lactate_DH/Glyco_Ohase_4_C"/>
</dbReference>
<name>A0ABQ2DMS1_9BACI</name>
<protein>
    <recommendedName>
        <fullName evidence="1">Lactate/malate dehydrogenase C-terminal domain-containing protein</fullName>
    </recommendedName>
</protein>
<dbReference type="InterPro" id="IPR022383">
    <property type="entry name" value="Lactate/malate_DH_C"/>
</dbReference>
<evidence type="ECO:0000313" key="2">
    <source>
        <dbReference type="EMBL" id="GGJ64730.1"/>
    </source>
</evidence>
<dbReference type="Proteomes" id="UP000634435">
    <property type="component" value="Unassembled WGS sequence"/>
</dbReference>
<sequence length="77" mass="8592">MGLTRITKAILNNENSILTVSAYLNKEYNTQDVYIEVPAVVNRTGIRNIVGISLNQQEQFGHSAQVLKAILTVNFEN</sequence>
<dbReference type="Gene3D" id="3.90.110.10">
    <property type="entry name" value="Lactate dehydrogenase/glycoside hydrolase, family 4, C-terminal"/>
    <property type="match status" value="1"/>
</dbReference>
<comment type="caution">
    <text evidence="2">The sequence shown here is derived from an EMBL/GenBank/DDBJ whole genome shotgun (WGS) entry which is preliminary data.</text>
</comment>
<keyword evidence="3" id="KW-1185">Reference proteome</keyword>
<organism evidence="2 3">
    <name type="scientific">Virgibacillus kapii</name>
    <dbReference type="NCBI Taxonomy" id="1638645"/>
    <lineage>
        <taxon>Bacteria</taxon>
        <taxon>Bacillati</taxon>
        <taxon>Bacillota</taxon>
        <taxon>Bacilli</taxon>
        <taxon>Bacillales</taxon>
        <taxon>Bacillaceae</taxon>
        <taxon>Virgibacillus</taxon>
    </lineage>
</organism>
<dbReference type="Pfam" id="PF02866">
    <property type="entry name" value="Ldh_1_C"/>
    <property type="match status" value="1"/>
</dbReference>